<dbReference type="AlphaFoldDB" id="A0AAJ1TLR5"/>
<sequence length="147" mass="15638">MTDDPKDPGGRPSHVPTDKSRREVEALSGYGIPEHEIARVVGISKPTLLKHYRDELDQGITKANAKVAESLFRKAIGDGPQAITAAIFWAKTRMRWKEPPQSHEIAGANGGPIQHVDLSKATDEQLAALEPILAALAAGDTPGTGSG</sequence>
<dbReference type="EMBL" id="JAUSWL010000003">
    <property type="protein sequence ID" value="MDQ0543290.1"/>
    <property type="molecule type" value="Genomic_DNA"/>
</dbReference>
<dbReference type="RefSeq" id="WP_230366104.1">
    <property type="nucleotide sequence ID" value="NZ_JAJALK010000004.1"/>
</dbReference>
<organism evidence="2 3">
    <name type="scientific">Methylobacterium brachiatum</name>
    <dbReference type="NCBI Taxonomy" id="269660"/>
    <lineage>
        <taxon>Bacteria</taxon>
        <taxon>Pseudomonadati</taxon>
        <taxon>Pseudomonadota</taxon>
        <taxon>Alphaproteobacteria</taxon>
        <taxon>Hyphomicrobiales</taxon>
        <taxon>Methylobacteriaceae</taxon>
        <taxon>Methylobacterium</taxon>
    </lineage>
</organism>
<name>A0AAJ1TLR5_9HYPH</name>
<evidence type="ECO:0000313" key="3">
    <source>
        <dbReference type="Proteomes" id="UP001223420"/>
    </source>
</evidence>
<proteinExistence type="predicted"/>
<evidence type="ECO:0000313" key="2">
    <source>
        <dbReference type="EMBL" id="MDQ0543290.1"/>
    </source>
</evidence>
<dbReference type="Proteomes" id="UP001223420">
    <property type="component" value="Unassembled WGS sequence"/>
</dbReference>
<protein>
    <submittedName>
        <fullName evidence="2">AcrR family transcriptional regulator</fullName>
    </submittedName>
</protein>
<gene>
    <name evidence="2" type="ORF">QO001_002216</name>
</gene>
<accession>A0AAJ1TLR5</accession>
<reference evidence="2" key="1">
    <citation type="submission" date="2023-07" db="EMBL/GenBank/DDBJ databases">
        <title>Genomic Encyclopedia of Type Strains, Phase IV (KMG-IV): sequencing the most valuable type-strain genomes for metagenomic binning, comparative biology and taxonomic classification.</title>
        <authorList>
            <person name="Goeker M."/>
        </authorList>
    </citation>
    <scope>NUCLEOTIDE SEQUENCE</scope>
    <source>
        <strain evidence="2">DSM 19569</strain>
    </source>
</reference>
<evidence type="ECO:0000256" key="1">
    <source>
        <dbReference type="SAM" id="MobiDB-lite"/>
    </source>
</evidence>
<comment type="caution">
    <text evidence="2">The sequence shown here is derived from an EMBL/GenBank/DDBJ whole genome shotgun (WGS) entry which is preliminary data.</text>
</comment>
<feature type="region of interest" description="Disordered" evidence="1">
    <location>
        <begin position="1"/>
        <end position="24"/>
    </location>
</feature>